<comment type="similarity">
    <text evidence="1">Belongs to the SPATA6 family.</text>
</comment>
<evidence type="ECO:0000259" key="3">
    <source>
        <dbReference type="Pfam" id="PF14909"/>
    </source>
</evidence>
<dbReference type="GO" id="GO:0007283">
    <property type="term" value="P:spermatogenesis"/>
    <property type="evidence" value="ECO:0007669"/>
    <property type="project" value="InterPro"/>
</dbReference>
<evidence type="ECO:0000256" key="1">
    <source>
        <dbReference type="ARBA" id="ARBA00006215"/>
    </source>
</evidence>
<evidence type="ECO:0000313" key="4">
    <source>
        <dbReference type="EMBL" id="JAV71214.1"/>
    </source>
</evidence>
<dbReference type="InterPro" id="IPR042769">
    <property type="entry name" value="SPATA6_fam"/>
</dbReference>
<dbReference type="EMBL" id="GEZM01060179">
    <property type="protein sequence ID" value="JAV71215.1"/>
    <property type="molecule type" value="Transcribed_RNA"/>
</dbReference>
<accession>A0A1Y1LC52</accession>
<sequence>MPRKALRVQIELDIQAVTCPGVWLCPNGKVSLQIYMLDSCIQTTALPPVFPLLYHEQFIFYKTFHTAHTLVELQRVIGRYRHQSKTTVLILDKDFLYAELLQWQKGNTGNVIASFQTSLHEVLYPSSTEGTLSGVDVDLLMEPSKIFPGIIAPKIEISTRATVEQIVCSNDRAKSSHYVVNPKTIPSNYIPRDLKRNNKLPRQKRVCHSVEYHRSRKCVPNRPQFEAKPPFVFKKPEDELLSRKPQGINGNYATKFFQVKKLELSPRSRSRDVPSSNQEQKCSCGSIEECHVCAKYSSYFDGGAMVNDHYTTADAFVRKVCSDPASGSTDNAIRCKRSPNTPEQYGTPPLCSNKYCVRCTLKRRPSVAKQIHDRLVRTLDFCSPVNNCDEERDPASCTITACCSPKSRNCDQGFYENYELYRC</sequence>
<dbReference type="InterPro" id="IPR032732">
    <property type="entry name" value="SPATA6_N"/>
</dbReference>
<evidence type="ECO:0000256" key="2">
    <source>
        <dbReference type="ARBA" id="ARBA00022553"/>
    </source>
</evidence>
<dbReference type="AlphaFoldDB" id="A0A1Y1LC52"/>
<name>A0A1Y1LC52_PHOPY</name>
<dbReference type="PANTHER" id="PTHR16435">
    <property type="entry name" value="SPERMATOGENESIS-ASSOCIATED PROTEIN 6 SPATA6"/>
    <property type="match status" value="1"/>
</dbReference>
<proteinExistence type="inferred from homology"/>
<feature type="domain" description="Spermatogenesis-associated protein 6 N-terminal" evidence="3">
    <location>
        <begin position="10"/>
        <end position="162"/>
    </location>
</feature>
<dbReference type="PANTHER" id="PTHR16435:SF6">
    <property type="entry name" value="IP09370P"/>
    <property type="match status" value="1"/>
</dbReference>
<dbReference type="GO" id="GO:0120212">
    <property type="term" value="C:sperm head-tail coupling apparatus"/>
    <property type="evidence" value="ECO:0007669"/>
    <property type="project" value="InterPro"/>
</dbReference>
<reference evidence="4" key="1">
    <citation type="journal article" date="2016" name="Sci. Rep.">
        <title>Molecular characterization of firefly nuptial gifts: a multi-omics approach sheds light on postcopulatory sexual selection.</title>
        <authorList>
            <person name="Al-Wathiqui N."/>
            <person name="Fallon T.R."/>
            <person name="South A."/>
            <person name="Weng J.K."/>
            <person name="Lewis S.M."/>
        </authorList>
    </citation>
    <scope>NUCLEOTIDE SEQUENCE</scope>
</reference>
<dbReference type="EMBL" id="GEZM01060180">
    <property type="protein sequence ID" value="JAV71214.1"/>
    <property type="molecule type" value="Transcribed_RNA"/>
</dbReference>
<protein>
    <recommendedName>
        <fullName evidence="3">Spermatogenesis-associated protein 6 N-terminal domain-containing protein</fullName>
    </recommendedName>
</protein>
<keyword evidence="2" id="KW-0597">Phosphoprotein</keyword>
<organism evidence="4">
    <name type="scientific">Photinus pyralis</name>
    <name type="common">Common eastern firefly</name>
    <name type="synonym">Lampyris pyralis</name>
    <dbReference type="NCBI Taxonomy" id="7054"/>
    <lineage>
        <taxon>Eukaryota</taxon>
        <taxon>Metazoa</taxon>
        <taxon>Ecdysozoa</taxon>
        <taxon>Arthropoda</taxon>
        <taxon>Hexapoda</taxon>
        <taxon>Insecta</taxon>
        <taxon>Pterygota</taxon>
        <taxon>Neoptera</taxon>
        <taxon>Endopterygota</taxon>
        <taxon>Coleoptera</taxon>
        <taxon>Polyphaga</taxon>
        <taxon>Elateriformia</taxon>
        <taxon>Elateroidea</taxon>
        <taxon>Lampyridae</taxon>
        <taxon>Lampyrinae</taxon>
        <taxon>Photinus</taxon>
    </lineage>
</organism>
<dbReference type="GO" id="GO:0032027">
    <property type="term" value="F:myosin light chain binding"/>
    <property type="evidence" value="ECO:0007669"/>
    <property type="project" value="InterPro"/>
</dbReference>
<dbReference type="Pfam" id="PF14909">
    <property type="entry name" value="SPATA6"/>
    <property type="match status" value="1"/>
</dbReference>